<dbReference type="Gene3D" id="1.10.860.10">
    <property type="entry name" value="DNAb Helicase, Chain A"/>
    <property type="match status" value="1"/>
</dbReference>
<organism evidence="2">
    <name type="scientific">marine metagenome</name>
    <dbReference type="NCBI Taxonomy" id="408172"/>
    <lineage>
        <taxon>unclassified sequences</taxon>
        <taxon>metagenomes</taxon>
        <taxon>ecological metagenomes</taxon>
    </lineage>
</organism>
<dbReference type="Gene3D" id="3.40.1360.10">
    <property type="match status" value="1"/>
</dbReference>
<feature type="non-terminal residue" evidence="2">
    <location>
        <position position="1"/>
    </location>
</feature>
<dbReference type="GO" id="GO:0006269">
    <property type="term" value="P:DNA replication, synthesis of primer"/>
    <property type="evidence" value="ECO:0007669"/>
    <property type="project" value="TreeGrafter"/>
</dbReference>
<dbReference type="Pfam" id="PF13155">
    <property type="entry name" value="Toprim_2"/>
    <property type="match status" value="1"/>
</dbReference>
<evidence type="ECO:0000259" key="1">
    <source>
        <dbReference type="PROSITE" id="PS50880"/>
    </source>
</evidence>
<dbReference type="PROSITE" id="PS50880">
    <property type="entry name" value="TOPRIM"/>
    <property type="match status" value="1"/>
</dbReference>
<dbReference type="PANTHER" id="PTHR30313">
    <property type="entry name" value="DNA PRIMASE"/>
    <property type="match status" value="1"/>
</dbReference>
<evidence type="ECO:0000313" key="2">
    <source>
        <dbReference type="EMBL" id="SVA51709.1"/>
    </source>
</evidence>
<gene>
    <name evidence="2" type="ORF">METZ01_LOCUS104563</name>
</gene>
<dbReference type="GO" id="GO:0016779">
    <property type="term" value="F:nucleotidyltransferase activity"/>
    <property type="evidence" value="ECO:0007669"/>
    <property type="project" value="InterPro"/>
</dbReference>
<dbReference type="AlphaFoldDB" id="A0A381WGU5"/>
<dbReference type="PANTHER" id="PTHR30313:SF2">
    <property type="entry name" value="DNA PRIMASE"/>
    <property type="match status" value="1"/>
</dbReference>
<dbReference type="SMART" id="SM00493">
    <property type="entry name" value="TOPRIM"/>
    <property type="match status" value="1"/>
</dbReference>
<accession>A0A381WGU5</accession>
<dbReference type="InterPro" id="IPR016136">
    <property type="entry name" value="DNA_helicase_N/primase_C"/>
</dbReference>
<dbReference type="Pfam" id="PF10410">
    <property type="entry name" value="DnaB_bind"/>
    <property type="match status" value="1"/>
</dbReference>
<dbReference type="SUPFAM" id="SSF56731">
    <property type="entry name" value="DNA primase core"/>
    <property type="match status" value="1"/>
</dbReference>
<dbReference type="CDD" id="cd03364">
    <property type="entry name" value="TOPRIM_DnaG_primases"/>
    <property type="match status" value="1"/>
</dbReference>
<dbReference type="InterPro" id="IPR006171">
    <property type="entry name" value="TOPRIM_dom"/>
</dbReference>
<proteinExistence type="predicted"/>
<reference evidence="2" key="1">
    <citation type="submission" date="2018-05" db="EMBL/GenBank/DDBJ databases">
        <authorList>
            <person name="Lanie J.A."/>
            <person name="Ng W.-L."/>
            <person name="Kazmierczak K.M."/>
            <person name="Andrzejewski T.M."/>
            <person name="Davidsen T.M."/>
            <person name="Wayne K.J."/>
            <person name="Tettelin H."/>
            <person name="Glass J.I."/>
            <person name="Rusch D."/>
            <person name="Podicherti R."/>
            <person name="Tsui H.-C.T."/>
            <person name="Winkler M.E."/>
        </authorList>
    </citation>
    <scope>NUCLEOTIDE SEQUENCE</scope>
</reference>
<protein>
    <recommendedName>
        <fullName evidence="1">Toprim domain-containing protein</fullName>
    </recommendedName>
</protein>
<dbReference type="InterPro" id="IPR034151">
    <property type="entry name" value="TOPRIM_DnaG_bac"/>
</dbReference>
<dbReference type="GO" id="GO:0005737">
    <property type="term" value="C:cytoplasm"/>
    <property type="evidence" value="ECO:0007669"/>
    <property type="project" value="TreeGrafter"/>
</dbReference>
<sequence>VKYVTLFKKSDVFYGIHATRDAIRKVGYAVLVEGYMDFLQLYQGGIHVVVAISGTALTPRHTLALSRITNKAVLLYDGDSAGGNAAIRAGWVLLKSGMEPNIVRPPEGKDPDDWIREVGKDNILSLIESPVSFIDFHLDFHHGMDMEGADRMQYIHELIQEIRNIRDGIVRDDLIRIIANKLKVDERELVKIMRSKRAFSTPGTGVEDSKKRDGPSFTSQLDRAQIELLKLLLHEDKGVRRFVKEKIETEFFTTPLLKKILERFLDDKLSMEPSTIIEYFQDENERDFVAHILITEIQDVPPEQIVSDCLKILKSVPLKEKIQKLRIKIREKETIGEDPQSELNELIVLQQELNNV</sequence>
<dbReference type="EMBL" id="UINC01011763">
    <property type="protein sequence ID" value="SVA51709.1"/>
    <property type="molecule type" value="Genomic_DNA"/>
</dbReference>
<name>A0A381WGU5_9ZZZZ</name>
<dbReference type="InterPro" id="IPR019475">
    <property type="entry name" value="DNA_primase_DnaB-bd"/>
</dbReference>
<feature type="domain" description="Toprim" evidence="1">
    <location>
        <begin position="27"/>
        <end position="108"/>
    </location>
</feature>
<dbReference type="InterPro" id="IPR050219">
    <property type="entry name" value="DnaG_primase"/>
</dbReference>